<evidence type="ECO:0000313" key="1">
    <source>
        <dbReference type="EMBL" id="PSR27216.1"/>
    </source>
</evidence>
<name>A0A2T2WYC8_9FIRM</name>
<reference evidence="1 2" key="1">
    <citation type="journal article" date="2014" name="BMC Genomics">
        <title>Comparison of environmental and isolate Sulfobacillus genomes reveals diverse carbon, sulfur, nitrogen, and hydrogen metabolisms.</title>
        <authorList>
            <person name="Justice N.B."/>
            <person name="Norman A."/>
            <person name="Brown C.T."/>
            <person name="Singh A."/>
            <person name="Thomas B.C."/>
            <person name="Banfield J.F."/>
        </authorList>
    </citation>
    <scope>NUCLEOTIDE SEQUENCE [LARGE SCALE GENOMIC DNA]</scope>
    <source>
        <strain evidence="1">AMDSBA1</strain>
    </source>
</reference>
<comment type="caution">
    <text evidence="1">The sequence shown here is derived from an EMBL/GenBank/DDBJ whole genome shotgun (WGS) entry which is preliminary data.</text>
</comment>
<gene>
    <name evidence="1" type="ORF">C7B43_12210</name>
</gene>
<accession>A0A2T2WYC8</accession>
<dbReference type="EMBL" id="PXYT01000028">
    <property type="protein sequence ID" value="PSR27216.1"/>
    <property type="molecule type" value="Genomic_DNA"/>
</dbReference>
<dbReference type="Proteomes" id="UP000242699">
    <property type="component" value="Unassembled WGS sequence"/>
</dbReference>
<organism evidence="1 2">
    <name type="scientific">Sulfobacillus benefaciens</name>
    <dbReference type="NCBI Taxonomy" id="453960"/>
    <lineage>
        <taxon>Bacteria</taxon>
        <taxon>Bacillati</taxon>
        <taxon>Bacillota</taxon>
        <taxon>Clostridia</taxon>
        <taxon>Eubacteriales</taxon>
        <taxon>Clostridiales Family XVII. Incertae Sedis</taxon>
        <taxon>Sulfobacillus</taxon>
    </lineage>
</organism>
<dbReference type="AlphaFoldDB" id="A0A2T2WYC8"/>
<proteinExistence type="predicted"/>
<sequence>MRYVWEKFLHRVNVYAPGTDHHWAYTALVVPVFNDTLAFTKVPLPKPKCLFATLGPPEPSRICSEKDTGVRHVRWHGWLPLFRTSICATHVASRQGAWGTLPLVAFSLGKDTASCKGGFGLRQDFTGPIAAFGFVIRMSNFQRHTFGFTGGTPALPVIQQPITLVITRTLLLLFDAANFRVL</sequence>
<protein>
    <submittedName>
        <fullName evidence="1">Uncharacterized protein</fullName>
    </submittedName>
</protein>
<evidence type="ECO:0000313" key="2">
    <source>
        <dbReference type="Proteomes" id="UP000242699"/>
    </source>
</evidence>